<accession>A0A1I7IAZ3</accession>
<proteinExistence type="predicted"/>
<gene>
    <name evidence="1" type="ORF">SAMN04487941_2057</name>
</gene>
<dbReference type="AlphaFoldDB" id="A0A1I7IAZ3"/>
<keyword evidence="2" id="KW-1185">Reference proteome</keyword>
<dbReference type="EMBL" id="FPCA01000002">
    <property type="protein sequence ID" value="SFU70026.1"/>
    <property type="molecule type" value="Genomic_DNA"/>
</dbReference>
<protein>
    <submittedName>
        <fullName evidence="1">Uncharacterized protein</fullName>
    </submittedName>
</protein>
<reference evidence="2" key="1">
    <citation type="submission" date="2016-10" db="EMBL/GenBank/DDBJ databases">
        <authorList>
            <person name="Varghese N."/>
        </authorList>
    </citation>
    <scope>NUCLEOTIDE SEQUENCE [LARGE SCALE GENOMIC DNA]</scope>
    <source>
        <strain evidence="2">DSM 18820</strain>
    </source>
</reference>
<dbReference type="InterPro" id="IPR040807">
    <property type="entry name" value="DUF5522"/>
</dbReference>
<evidence type="ECO:0000313" key="1">
    <source>
        <dbReference type="EMBL" id="SFU70026.1"/>
    </source>
</evidence>
<dbReference type="Pfam" id="PF17653">
    <property type="entry name" value="DUF5522"/>
    <property type="match status" value="1"/>
</dbReference>
<name>A0A1I7IAZ3_9BACT</name>
<sequence>MRLGCKSRISVICRKPESIPLSQKLTEGEDFYFNAQGLMVLTAKYLLKRGYCCKNACTNCPYGFRKEQKAAGKQPG</sequence>
<evidence type="ECO:0000313" key="2">
    <source>
        <dbReference type="Proteomes" id="UP000182491"/>
    </source>
</evidence>
<dbReference type="Proteomes" id="UP000182491">
    <property type="component" value="Unassembled WGS sequence"/>
</dbReference>
<organism evidence="1 2">
    <name type="scientific">Pontibacter akesuensis</name>
    <dbReference type="NCBI Taxonomy" id="388950"/>
    <lineage>
        <taxon>Bacteria</taxon>
        <taxon>Pseudomonadati</taxon>
        <taxon>Bacteroidota</taxon>
        <taxon>Cytophagia</taxon>
        <taxon>Cytophagales</taxon>
        <taxon>Hymenobacteraceae</taxon>
        <taxon>Pontibacter</taxon>
    </lineage>
</organism>
<dbReference type="STRING" id="388950.GCA_001611675_01484"/>